<feature type="transmembrane region" description="Helical" evidence="1">
    <location>
        <begin position="297"/>
        <end position="316"/>
    </location>
</feature>
<feature type="signal peptide" evidence="2">
    <location>
        <begin position="1"/>
        <end position="23"/>
    </location>
</feature>
<comment type="caution">
    <text evidence="3">The sequence shown here is derived from an EMBL/GenBank/DDBJ whole genome shotgun (WGS) entry which is preliminary data.</text>
</comment>
<evidence type="ECO:0000313" key="4">
    <source>
        <dbReference type="Proteomes" id="UP001205560"/>
    </source>
</evidence>
<dbReference type="PROSITE" id="PS51318">
    <property type="entry name" value="TAT"/>
    <property type="match status" value="1"/>
</dbReference>
<keyword evidence="4" id="KW-1185">Reference proteome</keyword>
<keyword evidence="1" id="KW-0472">Membrane</keyword>
<evidence type="ECO:0000256" key="1">
    <source>
        <dbReference type="SAM" id="Phobius"/>
    </source>
</evidence>
<dbReference type="InterPro" id="IPR024079">
    <property type="entry name" value="MetalloPept_cat_dom_sf"/>
</dbReference>
<sequence>MVQPTRRRLLAGLALLGAGPALAQVQVQVQYHAPTRVYLVPLDDFSEYYAGELASQLQAALGIRIRSSMRLPPLDLPLLPGTEQYAGEELLMRAAGASAGLPGLLPSTYRVFLTARDINASAGGFRYQFSMHMPALNCSVVSMARLLDGADPSQPAGPAATRMLKMVKRAIGELHLGWRRSTDRHDLMYAPLMSVRDIDRLGAAHRMEEGEGEPPSGLDALLADARDFAAQHGALLRIGALLVLGGVARAAASRPDTELIGDWVYARHTGQIRAIAACGLPAAAIMLFAVASLGDEAWWIVAIFAAMALASLWLMLEVFGSTLRFNDDAAEWRRLLRRPRIVKLRDATFEEHPRRPVFTVRDGAGNAIRFNIRYRVGAIPLVNYLARRADPPAVADDDDLGTLVADRVQ</sequence>
<dbReference type="InterPro" id="IPR006311">
    <property type="entry name" value="TAT_signal"/>
</dbReference>
<accession>A0ABT2A4D0</accession>
<reference evidence="3 4" key="1">
    <citation type="submission" date="2022-08" db="EMBL/GenBank/DDBJ databases">
        <title>Reclassification of Massilia species as members of the genera Telluria, Duganella, Pseudoduganella, Mokoshia gen. nov. and Zemynaea gen. nov. using orthogonal and non-orthogonal genome-based approaches.</title>
        <authorList>
            <person name="Bowman J.P."/>
        </authorList>
    </citation>
    <scope>NUCLEOTIDE SEQUENCE [LARGE SCALE GENOMIC DNA]</scope>
    <source>
        <strain evidence="3 4">LMG 28164</strain>
    </source>
</reference>
<keyword evidence="1" id="KW-0812">Transmembrane</keyword>
<gene>
    <name evidence="3" type="ORF">NX782_06965</name>
</gene>
<dbReference type="EMBL" id="JANUGX010000006">
    <property type="protein sequence ID" value="MCS0588942.1"/>
    <property type="molecule type" value="Genomic_DNA"/>
</dbReference>
<organism evidence="3 4">
    <name type="scientific">Massilia norwichensis</name>
    <dbReference type="NCBI Taxonomy" id="1442366"/>
    <lineage>
        <taxon>Bacteria</taxon>
        <taxon>Pseudomonadati</taxon>
        <taxon>Pseudomonadota</taxon>
        <taxon>Betaproteobacteria</taxon>
        <taxon>Burkholderiales</taxon>
        <taxon>Oxalobacteraceae</taxon>
        <taxon>Telluria group</taxon>
        <taxon>Massilia</taxon>
    </lineage>
</organism>
<protein>
    <submittedName>
        <fullName evidence="3">Uncharacterized protein</fullName>
    </submittedName>
</protein>
<dbReference type="Gene3D" id="3.40.390.10">
    <property type="entry name" value="Collagenase (Catalytic Domain)"/>
    <property type="match status" value="1"/>
</dbReference>
<feature type="transmembrane region" description="Helical" evidence="1">
    <location>
        <begin position="272"/>
        <end position="291"/>
    </location>
</feature>
<keyword evidence="1" id="KW-1133">Transmembrane helix</keyword>
<feature type="chain" id="PRO_5045566684" evidence="2">
    <location>
        <begin position="24"/>
        <end position="409"/>
    </location>
</feature>
<evidence type="ECO:0000313" key="3">
    <source>
        <dbReference type="EMBL" id="MCS0588942.1"/>
    </source>
</evidence>
<proteinExistence type="predicted"/>
<dbReference type="RefSeq" id="WP_258844710.1">
    <property type="nucleotide sequence ID" value="NZ_JANUGX010000006.1"/>
</dbReference>
<name>A0ABT2A4D0_9BURK</name>
<keyword evidence="2" id="KW-0732">Signal</keyword>
<evidence type="ECO:0000256" key="2">
    <source>
        <dbReference type="SAM" id="SignalP"/>
    </source>
</evidence>
<dbReference type="Proteomes" id="UP001205560">
    <property type="component" value="Unassembled WGS sequence"/>
</dbReference>